<dbReference type="HOGENOM" id="CLU_064914_2_0_6"/>
<evidence type="ECO:0000256" key="1">
    <source>
        <dbReference type="ARBA" id="ARBA00022612"/>
    </source>
</evidence>
<organism evidence="3 4">
    <name type="scientific">Xenorhabdus bovienii str. puntauvense</name>
    <dbReference type="NCBI Taxonomy" id="1398201"/>
    <lineage>
        <taxon>Bacteria</taxon>
        <taxon>Pseudomonadati</taxon>
        <taxon>Pseudomonadota</taxon>
        <taxon>Gammaproteobacteria</taxon>
        <taxon>Enterobacterales</taxon>
        <taxon>Morganellaceae</taxon>
        <taxon>Xenorhabdus</taxon>
    </lineage>
</organism>
<dbReference type="Proteomes" id="UP000028511">
    <property type="component" value="Unassembled WGS sequence"/>
</dbReference>
<dbReference type="PANTHER" id="PTHR41328">
    <property type="entry name" value="TERMINASE SMALL SUBUNIT-RELATED"/>
    <property type="match status" value="1"/>
</dbReference>
<dbReference type="AlphaFoldDB" id="A0A077NCS3"/>
<sequence>MLMSKEIKKMTREKMTAKQKTFCREYLVDLNATQAAIRAGYSAKRASELGYQLMQKSHVVALIDELKQARNTQLGIDAHYVLMRLVEIDQMDVADILKEDLSIKPLGQWPESWRRYLSGFNLAEMFEGRGDERDMVGILKKIKWPDKVKNLELLGKHVSVQAFRDNVKNEHTGAEGGPIEVAGLTAEQAADAYKKMMR</sequence>
<reference evidence="3" key="1">
    <citation type="submission" date="2013-07" db="EMBL/GenBank/DDBJ databases">
        <title>Sub-species coevolution in mutualistic symbiosis.</title>
        <authorList>
            <person name="Murfin K."/>
            <person name="Klassen J."/>
            <person name="Lee M."/>
            <person name="Forst S."/>
            <person name="Stock P."/>
            <person name="Goodrich-Blair H."/>
        </authorList>
    </citation>
    <scope>NUCLEOTIDE SEQUENCE [LARGE SCALE GENOMIC DNA]</scope>
    <source>
        <strain evidence="3">Puntauvense</strain>
    </source>
</reference>
<accession>A0A077NCS3</accession>
<dbReference type="Gene3D" id="1.10.10.1400">
    <property type="entry name" value="Terminase, small subunit, N-terminal DNA-binding domain, HTH motif"/>
    <property type="match status" value="1"/>
</dbReference>
<dbReference type="GO" id="GO:0051276">
    <property type="term" value="P:chromosome organization"/>
    <property type="evidence" value="ECO:0007669"/>
    <property type="project" value="InterPro"/>
</dbReference>
<dbReference type="PANTHER" id="PTHR41328:SF2">
    <property type="entry name" value="TERMINASE SMALL SUBUNIT"/>
    <property type="match status" value="1"/>
</dbReference>
<dbReference type="InterPro" id="IPR052404">
    <property type="entry name" value="SPP1-like_terminase"/>
</dbReference>
<keyword evidence="1" id="KW-1188">Viral release from host cell</keyword>
<name>A0A077NCS3_XENBV</name>
<dbReference type="InterPro" id="IPR005335">
    <property type="entry name" value="Terminase_ssu"/>
</dbReference>
<evidence type="ECO:0000313" key="3">
    <source>
        <dbReference type="EMBL" id="CDG95705.1"/>
    </source>
</evidence>
<evidence type="ECO:0000313" key="4">
    <source>
        <dbReference type="Proteomes" id="UP000028511"/>
    </source>
</evidence>
<evidence type="ECO:0000256" key="2">
    <source>
        <dbReference type="ARBA" id="ARBA00023219"/>
    </source>
</evidence>
<dbReference type="Pfam" id="PF03592">
    <property type="entry name" value="Terminase_2"/>
    <property type="match status" value="1"/>
</dbReference>
<keyword evidence="2" id="KW-0231">Viral genome packaging</keyword>
<protein>
    <submittedName>
        <fullName evidence="3">Phage terminase, small subunit</fullName>
    </submittedName>
</protein>
<dbReference type="EMBL" id="CBSW010000057">
    <property type="protein sequence ID" value="CDG95705.1"/>
    <property type="molecule type" value="Genomic_DNA"/>
</dbReference>
<dbReference type="InterPro" id="IPR038713">
    <property type="entry name" value="Terminase_Gp1_N_sf"/>
</dbReference>
<comment type="caution">
    <text evidence="3">The sequence shown here is derived from an EMBL/GenBank/DDBJ whole genome shotgun (WGS) entry which is preliminary data.</text>
</comment>
<proteinExistence type="predicted"/>
<gene>
    <name evidence="3" type="ORF">XBP1_150017</name>
</gene>